<feature type="region of interest" description="Disordered" evidence="1">
    <location>
        <begin position="80"/>
        <end position="113"/>
    </location>
</feature>
<dbReference type="EMBL" id="JARKIB010000424">
    <property type="protein sequence ID" value="KAJ7709241.1"/>
    <property type="molecule type" value="Genomic_DNA"/>
</dbReference>
<name>A0AAD7H0N1_9AGAR</name>
<protein>
    <submittedName>
        <fullName evidence="2">Uncharacterized protein</fullName>
    </submittedName>
</protein>
<dbReference type="Proteomes" id="UP001215598">
    <property type="component" value="Unassembled WGS sequence"/>
</dbReference>
<evidence type="ECO:0000313" key="3">
    <source>
        <dbReference type="Proteomes" id="UP001215598"/>
    </source>
</evidence>
<feature type="compositionally biased region" description="Basic and acidic residues" evidence="1">
    <location>
        <begin position="80"/>
        <end position="89"/>
    </location>
</feature>
<gene>
    <name evidence="2" type="ORF">B0H16DRAFT_1631587</name>
</gene>
<dbReference type="AlphaFoldDB" id="A0AAD7H0N1"/>
<feature type="region of interest" description="Disordered" evidence="1">
    <location>
        <begin position="170"/>
        <end position="278"/>
    </location>
</feature>
<evidence type="ECO:0000256" key="1">
    <source>
        <dbReference type="SAM" id="MobiDB-lite"/>
    </source>
</evidence>
<feature type="compositionally biased region" description="Low complexity" evidence="1">
    <location>
        <begin position="214"/>
        <end position="224"/>
    </location>
</feature>
<keyword evidence="3" id="KW-1185">Reference proteome</keyword>
<reference evidence="2" key="1">
    <citation type="submission" date="2023-03" db="EMBL/GenBank/DDBJ databases">
        <title>Massive genome expansion in bonnet fungi (Mycena s.s.) driven by repeated elements and novel gene families across ecological guilds.</title>
        <authorList>
            <consortium name="Lawrence Berkeley National Laboratory"/>
            <person name="Harder C.B."/>
            <person name="Miyauchi S."/>
            <person name="Viragh M."/>
            <person name="Kuo A."/>
            <person name="Thoen E."/>
            <person name="Andreopoulos B."/>
            <person name="Lu D."/>
            <person name="Skrede I."/>
            <person name="Drula E."/>
            <person name="Henrissat B."/>
            <person name="Morin E."/>
            <person name="Kohler A."/>
            <person name="Barry K."/>
            <person name="LaButti K."/>
            <person name="Morin E."/>
            <person name="Salamov A."/>
            <person name="Lipzen A."/>
            <person name="Mereny Z."/>
            <person name="Hegedus B."/>
            <person name="Baldrian P."/>
            <person name="Stursova M."/>
            <person name="Weitz H."/>
            <person name="Taylor A."/>
            <person name="Grigoriev I.V."/>
            <person name="Nagy L.G."/>
            <person name="Martin F."/>
            <person name="Kauserud H."/>
        </authorList>
    </citation>
    <scope>NUCLEOTIDE SEQUENCE</scope>
    <source>
        <strain evidence="2">CBHHK182m</strain>
    </source>
</reference>
<evidence type="ECO:0000313" key="2">
    <source>
        <dbReference type="EMBL" id="KAJ7709241.1"/>
    </source>
</evidence>
<feature type="compositionally biased region" description="Pro residues" evidence="1">
    <location>
        <begin position="251"/>
        <end position="261"/>
    </location>
</feature>
<organism evidence="2 3">
    <name type="scientific">Mycena metata</name>
    <dbReference type="NCBI Taxonomy" id="1033252"/>
    <lineage>
        <taxon>Eukaryota</taxon>
        <taxon>Fungi</taxon>
        <taxon>Dikarya</taxon>
        <taxon>Basidiomycota</taxon>
        <taxon>Agaricomycotina</taxon>
        <taxon>Agaricomycetes</taxon>
        <taxon>Agaricomycetidae</taxon>
        <taxon>Agaricales</taxon>
        <taxon>Marasmiineae</taxon>
        <taxon>Mycenaceae</taxon>
        <taxon>Mycena</taxon>
    </lineage>
</organism>
<comment type="caution">
    <text evidence="2">The sequence shown here is derived from an EMBL/GenBank/DDBJ whole genome shotgun (WGS) entry which is preliminary data.</text>
</comment>
<proteinExistence type="predicted"/>
<accession>A0AAD7H0N1</accession>
<sequence>MADIAAFPLREPILRLLADPPSLPPWPISLGVFCLALLVLLWWRGVLGEVRAAEAAPPTGLPDPILAALIVQPTLADARAETEDADGRPAARQHPAAVVQREAVEPEEAAADDEEEQQAALGAVCRRHRSVARSSTATTATFHFSCSFGGTRSSSPQRLGLLAPSALGLSSLVHRDPPPPSTPLPPATMRGGPDSRRRPSRVGWSVPTSSATGSEPSRTRAAASPSPPSPPPCRSLSWVLSDSRRTRRPPRPSSLPSPRPRPTLRAPLGPRTRGESRG</sequence>